<dbReference type="SMART" id="SM00399">
    <property type="entry name" value="ZnF_C4"/>
    <property type="match status" value="1"/>
</dbReference>
<dbReference type="PROSITE" id="PS00031">
    <property type="entry name" value="NUCLEAR_REC_DBD_1"/>
    <property type="match status" value="1"/>
</dbReference>
<dbReference type="GO" id="GO:0030154">
    <property type="term" value="P:cell differentiation"/>
    <property type="evidence" value="ECO:0007669"/>
    <property type="project" value="TreeGrafter"/>
</dbReference>
<dbReference type="InterPro" id="IPR050234">
    <property type="entry name" value="Nuclear_hormone_rcpt_NR1"/>
</dbReference>
<feature type="domain" description="NR LBD" evidence="12">
    <location>
        <begin position="454"/>
        <end position="721"/>
    </location>
</feature>
<organism evidence="13 14">
    <name type="scientific">Acanthaster planci</name>
    <name type="common">Crown-of-thorns starfish</name>
    <dbReference type="NCBI Taxonomy" id="133434"/>
    <lineage>
        <taxon>Eukaryota</taxon>
        <taxon>Metazoa</taxon>
        <taxon>Echinodermata</taxon>
        <taxon>Eleutherozoa</taxon>
        <taxon>Asterozoa</taxon>
        <taxon>Asteroidea</taxon>
        <taxon>Valvatacea</taxon>
        <taxon>Valvatida</taxon>
        <taxon>Acanthasteridae</taxon>
        <taxon>Acanthaster</taxon>
    </lineage>
</organism>
<feature type="region of interest" description="Disordered" evidence="10">
    <location>
        <begin position="476"/>
        <end position="519"/>
    </location>
</feature>
<dbReference type="InterPro" id="IPR013088">
    <property type="entry name" value="Znf_NHR/GATA"/>
</dbReference>
<evidence type="ECO:0000313" key="13">
    <source>
        <dbReference type="Proteomes" id="UP000694845"/>
    </source>
</evidence>
<feature type="compositionally biased region" description="Polar residues" evidence="10">
    <location>
        <begin position="230"/>
        <end position="241"/>
    </location>
</feature>
<evidence type="ECO:0000256" key="1">
    <source>
        <dbReference type="ARBA" id="ARBA00022723"/>
    </source>
</evidence>
<feature type="compositionally biased region" description="Basic residues" evidence="10">
    <location>
        <begin position="133"/>
        <end position="142"/>
    </location>
</feature>
<dbReference type="Pfam" id="PF00105">
    <property type="entry name" value="zf-C4"/>
    <property type="match status" value="1"/>
</dbReference>
<dbReference type="GO" id="GO:0000122">
    <property type="term" value="P:negative regulation of transcription by RNA polymerase II"/>
    <property type="evidence" value="ECO:0007669"/>
    <property type="project" value="TreeGrafter"/>
</dbReference>
<dbReference type="CDD" id="cd06929">
    <property type="entry name" value="NR_LBD_F1"/>
    <property type="match status" value="1"/>
</dbReference>
<dbReference type="Proteomes" id="UP000694845">
    <property type="component" value="Unplaced"/>
</dbReference>
<keyword evidence="6 9" id="KW-0804">Transcription</keyword>
<dbReference type="KEGG" id="aplc:110983507"/>
<accession>A0A8B7YYT2</accession>
<keyword evidence="3 9" id="KW-0862">Zinc</keyword>
<proteinExistence type="inferred from homology"/>
<name>A0A8B7YYT2_ACAPL</name>
<dbReference type="GO" id="GO:0045944">
    <property type="term" value="P:positive regulation of transcription by RNA polymerase II"/>
    <property type="evidence" value="ECO:0007669"/>
    <property type="project" value="TreeGrafter"/>
</dbReference>
<comment type="similarity">
    <text evidence="9">Belongs to the nuclear hormone receptor family.</text>
</comment>
<evidence type="ECO:0000313" key="14">
    <source>
        <dbReference type="RefSeq" id="XP_022098504.1"/>
    </source>
</evidence>
<evidence type="ECO:0000256" key="6">
    <source>
        <dbReference type="ARBA" id="ARBA00023163"/>
    </source>
</evidence>
<dbReference type="GeneID" id="110983507"/>
<feature type="region of interest" description="Disordered" evidence="10">
    <location>
        <begin position="133"/>
        <end position="176"/>
    </location>
</feature>
<dbReference type="Gene3D" id="3.30.50.10">
    <property type="entry name" value="Erythroid Transcription Factor GATA-1, subunit A"/>
    <property type="match status" value="1"/>
</dbReference>
<evidence type="ECO:0000256" key="7">
    <source>
        <dbReference type="ARBA" id="ARBA00023170"/>
    </source>
</evidence>
<keyword evidence="8 9" id="KW-0539">Nucleus</keyword>
<dbReference type="InterPro" id="IPR035500">
    <property type="entry name" value="NHR-like_dom_sf"/>
</dbReference>
<evidence type="ECO:0000259" key="12">
    <source>
        <dbReference type="PROSITE" id="PS51843"/>
    </source>
</evidence>
<protein>
    <submittedName>
        <fullName evidence="14">Oxysterols receptor LXR-beta-like</fullName>
    </submittedName>
</protein>
<dbReference type="InterPro" id="IPR000536">
    <property type="entry name" value="Nucl_hrmn_rcpt_lig-bd"/>
</dbReference>
<dbReference type="SUPFAM" id="SSF48508">
    <property type="entry name" value="Nuclear receptor ligand-binding domain"/>
    <property type="match status" value="1"/>
</dbReference>
<dbReference type="PANTHER" id="PTHR24082:SF507">
    <property type="entry name" value="BILE ACID RECEPTOR-RELATED"/>
    <property type="match status" value="1"/>
</dbReference>
<dbReference type="Gene3D" id="1.10.565.10">
    <property type="entry name" value="Retinoid X Receptor"/>
    <property type="match status" value="1"/>
</dbReference>
<evidence type="ECO:0000256" key="3">
    <source>
        <dbReference type="ARBA" id="ARBA00022833"/>
    </source>
</evidence>
<keyword evidence="2 9" id="KW-0863">Zinc-finger</keyword>
<dbReference type="PRINTS" id="PR00047">
    <property type="entry name" value="STROIDFINGER"/>
</dbReference>
<keyword evidence="5 9" id="KW-0238">DNA-binding</keyword>
<reference evidence="14" key="1">
    <citation type="submission" date="2025-08" db="UniProtKB">
        <authorList>
            <consortium name="RefSeq"/>
        </authorList>
    </citation>
    <scope>IDENTIFICATION</scope>
</reference>
<feature type="compositionally biased region" description="Basic and acidic residues" evidence="10">
    <location>
        <begin position="260"/>
        <end position="275"/>
    </location>
</feature>
<keyword evidence="7 9" id="KW-0675">Receptor</keyword>
<dbReference type="Pfam" id="PF00104">
    <property type="entry name" value="Hormone_recep"/>
    <property type="match status" value="1"/>
</dbReference>
<evidence type="ECO:0000256" key="9">
    <source>
        <dbReference type="RuleBase" id="RU004334"/>
    </source>
</evidence>
<dbReference type="GO" id="GO:0004879">
    <property type="term" value="F:nuclear receptor activity"/>
    <property type="evidence" value="ECO:0007669"/>
    <property type="project" value="TreeGrafter"/>
</dbReference>
<evidence type="ECO:0000259" key="11">
    <source>
        <dbReference type="PROSITE" id="PS51030"/>
    </source>
</evidence>
<feature type="compositionally biased region" description="Low complexity" evidence="10">
    <location>
        <begin position="159"/>
        <end position="176"/>
    </location>
</feature>
<dbReference type="SUPFAM" id="SSF57716">
    <property type="entry name" value="Glucocorticoid receptor-like (DNA-binding domain)"/>
    <property type="match status" value="1"/>
</dbReference>
<dbReference type="AlphaFoldDB" id="A0A8B7YYT2"/>
<keyword evidence="1 9" id="KW-0479">Metal-binding</keyword>
<dbReference type="GO" id="GO:0000978">
    <property type="term" value="F:RNA polymerase II cis-regulatory region sequence-specific DNA binding"/>
    <property type="evidence" value="ECO:0007669"/>
    <property type="project" value="TreeGrafter"/>
</dbReference>
<dbReference type="PROSITE" id="PS51030">
    <property type="entry name" value="NUCLEAR_REC_DBD_2"/>
    <property type="match status" value="1"/>
</dbReference>
<comment type="subcellular location">
    <subcellularLocation>
        <location evidence="9">Nucleus</location>
    </subcellularLocation>
</comment>
<dbReference type="GO" id="GO:0090575">
    <property type="term" value="C:RNA polymerase II transcription regulator complex"/>
    <property type="evidence" value="ECO:0007669"/>
    <property type="project" value="TreeGrafter"/>
</dbReference>
<dbReference type="RefSeq" id="XP_022098504.1">
    <property type="nucleotide sequence ID" value="XM_022242812.1"/>
</dbReference>
<feature type="domain" description="Nuclear receptor" evidence="11">
    <location>
        <begin position="50"/>
        <end position="127"/>
    </location>
</feature>
<dbReference type="PRINTS" id="PR00398">
    <property type="entry name" value="STRDHORMONER"/>
</dbReference>
<dbReference type="GO" id="GO:0008270">
    <property type="term" value="F:zinc ion binding"/>
    <property type="evidence" value="ECO:0007669"/>
    <property type="project" value="UniProtKB-KW"/>
</dbReference>
<feature type="compositionally biased region" description="Polar residues" evidence="10">
    <location>
        <begin position="476"/>
        <end position="490"/>
    </location>
</feature>
<dbReference type="OMA" id="LTWEDQA"/>
<evidence type="ECO:0000256" key="4">
    <source>
        <dbReference type="ARBA" id="ARBA00023015"/>
    </source>
</evidence>
<evidence type="ECO:0000256" key="2">
    <source>
        <dbReference type="ARBA" id="ARBA00022771"/>
    </source>
</evidence>
<evidence type="ECO:0000256" key="5">
    <source>
        <dbReference type="ARBA" id="ARBA00023125"/>
    </source>
</evidence>
<sequence>MKACQCGATILHDHQTQTARICSFWYTLYIRKRKIMAEGGGSSSEDQTKALLCVVCGDRANGMHYRALTCEGCKTFFRRNARKMAELKCEMGSNGNCVMDLYMRRHCGGCRMKKCLEVGMQVDRLWDKERIKTRKPITKKAKPVGQSPNKEDSPRTVEPSSCAPSTSDSTSVSVPAPACTSVSEASQALDQEVINQHLELAARVKEAFKQAEEYVQGQKEPVPEKVKETVSASLSKSTSGTEKVEDRKQQQGGPGPMGDAKSKTKGSPEKRKDGGKSVSKSGAGHKKVTVTPREGTDVPQTEMPPCSSLGVSLEETGSSGNSLKQAQSKKSQVLGETTPVHSTDRHANCPECSFTGDLPPLMDPITGYADLESSREPHQSAQPFSCGLSTQLVDSAAVCTCQAEVAKESAVEEEVACLNLAKSGFGVSGGLRLDHPQPVATDWTQHPRSPELPENLEACPDLWSFPYTQDGQDLDQSLLTSADDPGTSTGLKEGQGLRFGSCGGSSAAEDKTVDEQESGGDTVSFDDVIFKHIMELMVMVLKNMTVFAKCLPAFKSLTWEDQAAVVKGAYLEFLILTSSSLYNPKTKAFVSILIPGQEYTKDVGIMGGLKKLSESITMFAEKMIKLELTDEEKALLFAICIMTPDRPDVKDLETVTTQQQTLVEALQTCVRLNHPGQNVFPKSLMLLTDVRDITQKYMDDIMNLKLQGTSMLPLLSEMFNF</sequence>
<dbReference type="PROSITE" id="PS51843">
    <property type="entry name" value="NR_LBD"/>
    <property type="match status" value="1"/>
</dbReference>
<keyword evidence="4 9" id="KW-0805">Transcription regulation</keyword>
<feature type="compositionally biased region" description="Polar residues" evidence="10">
    <location>
        <begin position="315"/>
        <end position="334"/>
    </location>
</feature>
<dbReference type="CDD" id="cd06916">
    <property type="entry name" value="NR_DBD_like"/>
    <property type="match status" value="1"/>
</dbReference>
<dbReference type="PANTHER" id="PTHR24082">
    <property type="entry name" value="NUCLEAR HORMONE RECEPTOR"/>
    <property type="match status" value="1"/>
</dbReference>
<dbReference type="InterPro" id="IPR001723">
    <property type="entry name" value="Nuclear_hrmn_rcpt"/>
</dbReference>
<dbReference type="OrthoDB" id="6355676at2759"/>
<dbReference type="SMART" id="SM00430">
    <property type="entry name" value="HOLI"/>
    <property type="match status" value="1"/>
</dbReference>
<dbReference type="InterPro" id="IPR001628">
    <property type="entry name" value="Znf_hrmn_rcpt"/>
</dbReference>
<evidence type="ECO:0000256" key="10">
    <source>
        <dbReference type="SAM" id="MobiDB-lite"/>
    </source>
</evidence>
<keyword evidence="13" id="KW-1185">Reference proteome</keyword>
<evidence type="ECO:0000256" key="8">
    <source>
        <dbReference type="ARBA" id="ARBA00023242"/>
    </source>
</evidence>
<feature type="region of interest" description="Disordered" evidence="10">
    <location>
        <begin position="214"/>
        <end position="334"/>
    </location>
</feature>
<gene>
    <name evidence="14" type="primary">LOC110983507</name>
</gene>